<feature type="transmembrane region" description="Helical" evidence="10">
    <location>
        <begin position="482"/>
        <end position="503"/>
    </location>
</feature>
<evidence type="ECO:0000256" key="9">
    <source>
        <dbReference type="SAM" id="MobiDB-lite"/>
    </source>
</evidence>
<evidence type="ECO:0000313" key="11">
    <source>
        <dbReference type="EMBL" id="OSS44827.1"/>
    </source>
</evidence>
<keyword evidence="5 10" id="KW-1133">Transmembrane helix</keyword>
<comment type="similarity">
    <text evidence="7">Belongs to the fluoride channel Fluc/FEX (TC 1.A.43) family.</text>
</comment>
<keyword evidence="6 10" id="KW-0472">Membrane</keyword>
<evidence type="ECO:0000256" key="3">
    <source>
        <dbReference type="ARBA" id="ARBA00022475"/>
    </source>
</evidence>
<keyword evidence="3" id="KW-1003">Cell membrane</keyword>
<evidence type="ECO:0000256" key="10">
    <source>
        <dbReference type="SAM" id="Phobius"/>
    </source>
</evidence>
<feature type="transmembrane region" description="Helical" evidence="10">
    <location>
        <begin position="583"/>
        <end position="605"/>
    </location>
</feature>
<feature type="compositionally biased region" description="Polar residues" evidence="9">
    <location>
        <begin position="197"/>
        <end position="207"/>
    </location>
</feature>
<feature type="region of interest" description="Disordered" evidence="9">
    <location>
        <begin position="315"/>
        <end position="340"/>
    </location>
</feature>
<dbReference type="EMBL" id="KZ107856">
    <property type="protein sequence ID" value="OSS44827.1"/>
    <property type="molecule type" value="Genomic_DNA"/>
</dbReference>
<dbReference type="InParanoid" id="A0A1Y2LNQ6"/>
<keyword evidence="4 10" id="KW-0812">Transmembrane</keyword>
<evidence type="ECO:0000256" key="4">
    <source>
        <dbReference type="ARBA" id="ARBA00022692"/>
    </source>
</evidence>
<keyword evidence="12" id="KW-1185">Reference proteome</keyword>
<feature type="region of interest" description="Disordered" evidence="9">
    <location>
        <begin position="1"/>
        <end position="124"/>
    </location>
</feature>
<dbReference type="GO" id="GO:1903425">
    <property type="term" value="F:fluoride transmembrane transporter activity"/>
    <property type="evidence" value="ECO:0007669"/>
    <property type="project" value="TreeGrafter"/>
</dbReference>
<feature type="transmembrane region" description="Helical" evidence="10">
    <location>
        <begin position="411"/>
        <end position="433"/>
    </location>
</feature>
<evidence type="ECO:0000256" key="5">
    <source>
        <dbReference type="ARBA" id="ARBA00022989"/>
    </source>
</evidence>
<feature type="compositionally biased region" description="Polar residues" evidence="9">
    <location>
        <begin position="163"/>
        <end position="175"/>
    </location>
</feature>
<feature type="transmembrane region" description="Helical" evidence="10">
    <location>
        <begin position="353"/>
        <end position="374"/>
    </location>
</feature>
<accession>A0A1Y2LNQ6</accession>
<comment type="function">
    <text evidence="1">Fluoride channel required for the rapid expulsion of cytoplasmic fluoride.</text>
</comment>
<feature type="transmembrane region" description="Helical" evidence="10">
    <location>
        <begin position="454"/>
        <end position="476"/>
    </location>
</feature>
<dbReference type="InterPro" id="IPR003691">
    <property type="entry name" value="FluC"/>
</dbReference>
<organism evidence="11 12">
    <name type="scientific">Epicoccum nigrum</name>
    <name type="common">Soil fungus</name>
    <name type="synonym">Epicoccum purpurascens</name>
    <dbReference type="NCBI Taxonomy" id="105696"/>
    <lineage>
        <taxon>Eukaryota</taxon>
        <taxon>Fungi</taxon>
        <taxon>Dikarya</taxon>
        <taxon>Ascomycota</taxon>
        <taxon>Pezizomycotina</taxon>
        <taxon>Dothideomycetes</taxon>
        <taxon>Pleosporomycetidae</taxon>
        <taxon>Pleosporales</taxon>
        <taxon>Pleosporineae</taxon>
        <taxon>Didymellaceae</taxon>
        <taxon>Epicoccum</taxon>
    </lineage>
</organism>
<evidence type="ECO:0000313" key="12">
    <source>
        <dbReference type="Proteomes" id="UP000193240"/>
    </source>
</evidence>
<evidence type="ECO:0000256" key="1">
    <source>
        <dbReference type="ARBA" id="ARBA00002598"/>
    </source>
</evidence>
<evidence type="ECO:0000256" key="6">
    <source>
        <dbReference type="ARBA" id="ARBA00023136"/>
    </source>
</evidence>
<comment type="subcellular location">
    <subcellularLocation>
        <location evidence="2">Cell membrane</location>
        <topology evidence="2">Multi-pass membrane protein</topology>
    </subcellularLocation>
</comment>
<feature type="compositionally biased region" description="Basic and acidic residues" evidence="9">
    <location>
        <begin position="84"/>
        <end position="97"/>
    </location>
</feature>
<feature type="region of interest" description="Disordered" evidence="9">
    <location>
        <begin position="162"/>
        <end position="207"/>
    </location>
</feature>
<dbReference type="STRING" id="105696.A0A1Y2LNQ6"/>
<dbReference type="Proteomes" id="UP000193240">
    <property type="component" value="Unassembled WGS sequence"/>
</dbReference>
<feature type="compositionally biased region" description="Basic and acidic residues" evidence="9">
    <location>
        <begin position="322"/>
        <end position="340"/>
    </location>
</feature>
<name>A0A1Y2LNQ6_EPING</name>
<dbReference type="PANTHER" id="PTHR28259">
    <property type="entry name" value="FLUORIDE EXPORT PROTEIN 1-RELATED"/>
    <property type="match status" value="1"/>
</dbReference>
<evidence type="ECO:0000256" key="8">
    <source>
        <dbReference type="ARBA" id="ARBA00035585"/>
    </source>
</evidence>
<comment type="catalytic activity">
    <reaction evidence="8">
        <text>fluoride(in) = fluoride(out)</text>
        <dbReference type="Rhea" id="RHEA:76159"/>
        <dbReference type="ChEBI" id="CHEBI:17051"/>
    </reaction>
    <physiologicalReaction direction="left-to-right" evidence="8">
        <dbReference type="Rhea" id="RHEA:76160"/>
    </physiologicalReaction>
</comment>
<feature type="transmembrane region" description="Helical" evidence="10">
    <location>
        <begin position="250"/>
        <end position="270"/>
    </location>
</feature>
<feature type="transmembrane region" description="Helical" evidence="10">
    <location>
        <begin position="276"/>
        <end position="299"/>
    </location>
</feature>
<dbReference type="GO" id="GO:0005886">
    <property type="term" value="C:plasma membrane"/>
    <property type="evidence" value="ECO:0007669"/>
    <property type="project" value="UniProtKB-SubCell"/>
</dbReference>
<proteinExistence type="inferred from homology"/>
<dbReference type="AlphaFoldDB" id="A0A1Y2LNQ6"/>
<dbReference type="OMA" id="RESHFNN"/>
<feature type="compositionally biased region" description="Low complexity" evidence="9">
    <location>
        <begin position="23"/>
        <end position="34"/>
    </location>
</feature>
<reference evidence="11 12" key="1">
    <citation type="journal article" date="2017" name="Genome Announc.">
        <title>Genome sequence of the saprophytic ascomycete Epicoccum nigrum ICMP 19927 strain isolated from New Zealand.</title>
        <authorList>
            <person name="Fokin M."/>
            <person name="Fleetwood D."/>
            <person name="Weir B.S."/>
            <person name="Villas-Boas S.G."/>
        </authorList>
    </citation>
    <scope>NUCLEOTIDE SEQUENCE [LARGE SCALE GENOMIC DNA]</scope>
    <source>
        <strain evidence="11 12">ICMP 19927</strain>
    </source>
</reference>
<evidence type="ECO:0000256" key="2">
    <source>
        <dbReference type="ARBA" id="ARBA00004651"/>
    </source>
</evidence>
<dbReference type="PANTHER" id="PTHR28259:SF1">
    <property type="entry name" value="FLUORIDE EXPORT PROTEIN 1-RELATED"/>
    <property type="match status" value="1"/>
</dbReference>
<evidence type="ECO:0000256" key="7">
    <source>
        <dbReference type="ARBA" id="ARBA00035120"/>
    </source>
</evidence>
<feature type="compositionally biased region" description="Basic and acidic residues" evidence="9">
    <location>
        <begin position="7"/>
        <end position="22"/>
    </location>
</feature>
<sequence length="618" mass="67124">MADNDDDLTRRQYHFNEQRASLRSDTSASSSNPRSRSRHESLQSYRKGLPRTTEDFDLVPDRADSETLPSRVGSPAPTPVVPRIRSETIASREQEKSRSKRSSAGRDSASSRSKLHTGGASNGRNARDRLRVALWEELDFLTSPPPDLPSFSISGFHYERANPESNESSGSNLAQVSRLAGPRTPTKSRSRHPSLFGRSNISDSPQSQANITALPVMTDAAHQQLSEADKYHQSFATPKDQRTSRLLTELYTISFLVFFAIWGTLARLGLQALTFYPGAPVVFSELWANVAGTFVMGFLSEDMRLFREEWGESDSGVTASEVPRDQPAEEGHQELEKQRVVDKKSHGKVKKTIPLYIGLTTGFCGSFTSFSSFIRDVFLGLSNDLPAPTYHRSPTAAPTASLAPRAAGYSVMALLGVILITIALCLCALRAGAHLAASLDPVTPTLPFRRTRKLLDPLFVLLGLGSWLGAVLLAALPPHNAWRGQALFACVFAPLGCLARYYVSLLLNPRNPSFPLGTFACNMFGTAVLGMAYDLQRVAIGGVTGGGIVGCQVLQGIEDGFCGALTTVSTWMVELDTLRRVRAYVYGASSVAVGLSVMVVIMGSVRWSVGWEGVVCAT</sequence>
<gene>
    <name evidence="11" type="ORF">B5807_10616</name>
</gene>
<protein>
    <submittedName>
        <fullName evidence="11">Uncharacterized protein</fullName>
    </submittedName>
</protein>
<dbReference type="Pfam" id="PF02537">
    <property type="entry name" value="CRCB"/>
    <property type="match status" value="2"/>
</dbReference>